<dbReference type="Pfam" id="PF04972">
    <property type="entry name" value="BON"/>
    <property type="match status" value="1"/>
</dbReference>
<organism evidence="3 4">
    <name type="scientific">Thauera linaloolentis (strain DSM 12138 / JCM 21573 / CCUG 41526 / CIP 105981 / IAM 15112 / NBRC 102519 / 47Lol)</name>
    <dbReference type="NCBI Taxonomy" id="1123367"/>
    <lineage>
        <taxon>Bacteria</taxon>
        <taxon>Pseudomonadati</taxon>
        <taxon>Pseudomonadota</taxon>
        <taxon>Betaproteobacteria</taxon>
        <taxon>Rhodocyclales</taxon>
        <taxon>Zoogloeaceae</taxon>
        <taxon>Thauera</taxon>
    </lineage>
</organism>
<dbReference type="Proteomes" id="UP000013232">
    <property type="component" value="Unassembled WGS sequence"/>
</dbReference>
<dbReference type="PANTHER" id="PTHR34606">
    <property type="entry name" value="BON DOMAIN-CONTAINING PROTEIN"/>
    <property type="match status" value="1"/>
</dbReference>
<dbReference type="SMART" id="SM00749">
    <property type="entry name" value="BON"/>
    <property type="match status" value="1"/>
</dbReference>
<evidence type="ECO:0000313" key="3">
    <source>
        <dbReference type="EMBL" id="ENO86351.1"/>
    </source>
</evidence>
<proteinExistence type="predicted"/>
<evidence type="ECO:0000256" key="1">
    <source>
        <dbReference type="SAM" id="SignalP"/>
    </source>
</evidence>
<dbReference type="InterPro" id="IPR007055">
    <property type="entry name" value="BON_dom"/>
</dbReference>
<dbReference type="PROSITE" id="PS50914">
    <property type="entry name" value="BON"/>
    <property type="match status" value="1"/>
</dbReference>
<keyword evidence="1" id="KW-0732">Signal</keyword>
<dbReference type="InterPro" id="IPR051686">
    <property type="entry name" value="Lipoprotein_DolP"/>
</dbReference>
<feature type="domain" description="BON" evidence="2">
    <location>
        <begin position="52"/>
        <end position="120"/>
    </location>
</feature>
<evidence type="ECO:0000313" key="4">
    <source>
        <dbReference type="Proteomes" id="UP000013232"/>
    </source>
</evidence>
<comment type="caution">
    <text evidence="3">The sequence shown here is derived from an EMBL/GenBank/DDBJ whole genome shotgun (WGS) entry which is preliminary data.</text>
</comment>
<evidence type="ECO:0000259" key="2">
    <source>
        <dbReference type="PROSITE" id="PS50914"/>
    </source>
</evidence>
<gene>
    <name evidence="3" type="ORF">C666_13415</name>
</gene>
<dbReference type="InterPro" id="IPR014004">
    <property type="entry name" value="Transpt-assoc_nodulatn_dom_bac"/>
</dbReference>
<accession>N6XX38</accession>
<sequence>MNKMLATTFAATLIGLSAPVALAASDAASPEMRPAAGDGTQQESGSVGQYIDDAAITTKVKAALTTDELTRARYIDVETTRGVVTLSGEVGSRAEVERASMVTASIEGVASINNKLTVRP</sequence>
<dbReference type="eggNOG" id="COG2823">
    <property type="taxonomic scope" value="Bacteria"/>
</dbReference>
<dbReference type="AlphaFoldDB" id="N6XX38"/>
<name>N6XX38_THAL4</name>
<feature type="chain" id="PRO_5004127773" description="BON domain-containing protein" evidence="1">
    <location>
        <begin position="24"/>
        <end position="120"/>
    </location>
</feature>
<dbReference type="STRING" id="1123367.GCA_000621305_01087"/>
<dbReference type="PANTHER" id="PTHR34606:SF11">
    <property type="entry name" value="OSMOTICALLY-INDUCIBLE PROTEIN Y"/>
    <property type="match status" value="1"/>
</dbReference>
<dbReference type="EMBL" id="AMXE01000056">
    <property type="protein sequence ID" value="ENO86351.1"/>
    <property type="molecule type" value="Genomic_DNA"/>
</dbReference>
<keyword evidence="4" id="KW-1185">Reference proteome</keyword>
<feature type="signal peptide" evidence="1">
    <location>
        <begin position="1"/>
        <end position="23"/>
    </location>
</feature>
<protein>
    <recommendedName>
        <fullName evidence="2">BON domain-containing protein</fullName>
    </recommendedName>
</protein>
<dbReference type="OrthoDB" id="9808091at2"/>
<dbReference type="Gene3D" id="3.30.1340.30">
    <property type="match status" value="1"/>
</dbReference>
<reference evidence="3 4" key="1">
    <citation type="submission" date="2012-09" db="EMBL/GenBank/DDBJ databases">
        <title>Draft Genome Sequences of 6 Strains from Genus Thauera.</title>
        <authorList>
            <person name="Liu B."/>
            <person name="Shapleigh J.P."/>
            <person name="Frostegard A.H."/>
        </authorList>
    </citation>
    <scope>NUCLEOTIDE SEQUENCE [LARGE SCALE GENOMIC DNA]</scope>
    <source>
        <strain evidence="4">47Lol / DSM 12138</strain>
    </source>
</reference>
<dbReference type="RefSeq" id="WP_004340509.1">
    <property type="nucleotide sequence ID" value="NZ_AMXE01000056.1"/>
</dbReference>